<feature type="domain" description="NACHT" evidence="2">
    <location>
        <begin position="162"/>
        <end position="284"/>
    </location>
</feature>
<feature type="transmembrane region" description="Helical" evidence="1">
    <location>
        <begin position="516"/>
        <end position="538"/>
    </location>
</feature>
<feature type="transmembrane region" description="Helical" evidence="1">
    <location>
        <begin position="590"/>
        <end position="608"/>
    </location>
</feature>
<name>A0A8J3QZ01_9ACTN</name>
<keyword evidence="1" id="KW-0472">Membrane</keyword>
<reference evidence="3" key="1">
    <citation type="submission" date="2021-01" db="EMBL/GenBank/DDBJ databases">
        <title>Whole genome shotgun sequence of Rugosimonospora africana NBRC 104875.</title>
        <authorList>
            <person name="Komaki H."/>
            <person name="Tamura T."/>
        </authorList>
    </citation>
    <scope>NUCLEOTIDE SEQUENCE</scope>
    <source>
        <strain evidence="3">NBRC 104875</strain>
    </source>
</reference>
<organism evidence="3 4">
    <name type="scientific">Rugosimonospora africana</name>
    <dbReference type="NCBI Taxonomy" id="556532"/>
    <lineage>
        <taxon>Bacteria</taxon>
        <taxon>Bacillati</taxon>
        <taxon>Actinomycetota</taxon>
        <taxon>Actinomycetes</taxon>
        <taxon>Micromonosporales</taxon>
        <taxon>Micromonosporaceae</taxon>
        <taxon>Rugosimonospora</taxon>
    </lineage>
</organism>
<keyword evidence="1" id="KW-0812">Transmembrane</keyword>
<keyword evidence="1" id="KW-1133">Transmembrane helix</keyword>
<evidence type="ECO:0000313" key="4">
    <source>
        <dbReference type="Proteomes" id="UP000642748"/>
    </source>
</evidence>
<feature type="transmembrane region" description="Helical" evidence="1">
    <location>
        <begin position="685"/>
        <end position="710"/>
    </location>
</feature>
<feature type="transmembrane region" description="Helical" evidence="1">
    <location>
        <begin position="550"/>
        <end position="569"/>
    </location>
</feature>
<dbReference type="EMBL" id="BONZ01000081">
    <property type="protein sequence ID" value="GIH19488.1"/>
    <property type="molecule type" value="Genomic_DNA"/>
</dbReference>
<evidence type="ECO:0000259" key="2">
    <source>
        <dbReference type="PROSITE" id="PS50837"/>
    </source>
</evidence>
<proteinExistence type="predicted"/>
<dbReference type="AlphaFoldDB" id="A0A8J3QZ01"/>
<dbReference type="Pfam" id="PF05729">
    <property type="entry name" value="NACHT"/>
    <property type="match status" value="1"/>
</dbReference>
<dbReference type="InterPro" id="IPR027417">
    <property type="entry name" value="P-loop_NTPase"/>
</dbReference>
<gene>
    <name evidence="3" type="ORF">Raf01_76600</name>
</gene>
<feature type="transmembrane region" description="Helical" evidence="1">
    <location>
        <begin position="655"/>
        <end position="679"/>
    </location>
</feature>
<dbReference type="Proteomes" id="UP000642748">
    <property type="component" value="Unassembled WGS sequence"/>
</dbReference>
<dbReference type="InterPro" id="IPR007111">
    <property type="entry name" value="NACHT_NTPase"/>
</dbReference>
<comment type="caution">
    <text evidence="3">The sequence shown here is derived from an EMBL/GenBank/DDBJ whole genome shotgun (WGS) entry which is preliminary data.</text>
</comment>
<feature type="transmembrane region" description="Helical" evidence="1">
    <location>
        <begin position="614"/>
        <end position="634"/>
    </location>
</feature>
<dbReference type="PROSITE" id="PS50837">
    <property type="entry name" value="NACHT"/>
    <property type="match status" value="1"/>
</dbReference>
<keyword evidence="4" id="KW-1185">Reference proteome</keyword>
<evidence type="ECO:0000256" key="1">
    <source>
        <dbReference type="SAM" id="Phobius"/>
    </source>
</evidence>
<evidence type="ECO:0000313" key="3">
    <source>
        <dbReference type="EMBL" id="GIH19488.1"/>
    </source>
</evidence>
<accession>A0A8J3QZ01</accession>
<feature type="transmembrane region" description="Helical" evidence="1">
    <location>
        <begin position="12"/>
        <end position="30"/>
    </location>
</feature>
<protein>
    <recommendedName>
        <fullName evidence="2">NACHT domain-containing protein</fullName>
    </recommendedName>
</protein>
<sequence length="767" mass="83220">MGAGGRQSRRTWILAALWIVAIVFAVVVGAQDDSGGSSLISKVVAGVSALATLVSLASDLRPRGTDGDDDRAAPGDQLAADDAGQLADAVLRSWSAEEEVRRLHSPWLLPVAWQLADSNLSSVPEVVFRSPATGEVLPPGQRGPEAGELGDLVELFTTMPRHRLVVLGPPGSGKSVFVIEVTLALLRRRKPGEAVPLPLQLASWDPEIDLNEWLIRQLTENYLLTSSKRRSPQDIARELVENGKVLAILDGLDEVPQELWSAAVKRLNRSLRAGQPLILTCRTDDYRTTVRAGNVVSESLAVELRPTGAETALRYLTEAAPGGDSSAAWAQVSARVRTDPDGPLAATLRSPLMISMAREIYCDGPRDPRDLLDERFDTRETIERHLLGELIPATYQRGGQQSRQRLADWSHGRPEHWLRYLAARGSSPANPSISWWQFDRAVAPLVVGALPAIVAAALVGYLLGPLPGLAFALLALIVGASGRSRAWTLETVLAGWFDRTGAFDSDPVRRERTARWIALTAGRLIAAAAGVGYGYTIYQDRPLYRAAADAVMVGMAVGLADGFFTISLRTTPTEMRIASYRGLTAFLRRFLIYLAMGAAASVTAWVLFRSPYVQLVIAVVFFTFGLVDSINVWLDVPTDVTRALSPRSTRRDERFAAIARSVTVASTVSGVTLALYWIAGAPRDGIGRAVVVGIGYGLADRLMGLATSVWGRYLIMKTWAAVSGDLPVRLMLFLDDAHRRGVLRRAGAVYQFRHARLQQHLVQSGSG</sequence>
<dbReference type="SUPFAM" id="SSF52540">
    <property type="entry name" value="P-loop containing nucleoside triphosphate hydrolases"/>
    <property type="match status" value="1"/>
</dbReference>
<dbReference type="Gene3D" id="3.40.50.300">
    <property type="entry name" value="P-loop containing nucleotide triphosphate hydrolases"/>
    <property type="match status" value="1"/>
</dbReference>